<proteinExistence type="predicted"/>
<evidence type="ECO:0000259" key="1">
    <source>
        <dbReference type="PROSITE" id="PS50104"/>
    </source>
</evidence>
<dbReference type="RefSeq" id="WP_237379391.1">
    <property type="nucleotide sequence ID" value="NZ_CP071793.1"/>
</dbReference>
<evidence type="ECO:0000313" key="2">
    <source>
        <dbReference type="EMBL" id="QTD49761.1"/>
    </source>
</evidence>
<dbReference type="Pfam" id="PF18145">
    <property type="entry name" value="SAVED"/>
    <property type="match status" value="1"/>
</dbReference>
<dbReference type="Pfam" id="PF13676">
    <property type="entry name" value="TIR_2"/>
    <property type="match status" value="1"/>
</dbReference>
<dbReference type="KEGG" id="scor:J3U87_29610"/>
<gene>
    <name evidence="2" type="ORF">J3U87_29610</name>
</gene>
<keyword evidence="3" id="KW-1185">Reference proteome</keyword>
<name>A0A8A4TLJ8_SULCO</name>
<feature type="domain" description="TIR" evidence="1">
    <location>
        <begin position="5"/>
        <end position="130"/>
    </location>
</feature>
<dbReference type="InterPro" id="IPR035897">
    <property type="entry name" value="Toll_tir_struct_dom_sf"/>
</dbReference>
<dbReference type="NCBIfam" id="NF033611">
    <property type="entry name" value="SAVED"/>
    <property type="match status" value="1"/>
</dbReference>
<dbReference type="Gene3D" id="3.40.50.10140">
    <property type="entry name" value="Toll/interleukin-1 receptor homology (TIR) domain"/>
    <property type="match status" value="1"/>
</dbReference>
<dbReference type="InterPro" id="IPR040836">
    <property type="entry name" value="SAVED"/>
</dbReference>
<dbReference type="GO" id="GO:0007165">
    <property type="term" value="P:signal transduction"/>
    <property type="evidence" value="ECO:0007669"/>
    <property type="project" value="InterPro"/>
</dbReference>
<sequence length="420" mass="47341">MNVRNTKSVFLSYSHKDSGEVELFELALRRRGIPLWRDRDNLLRGRVTAHEIGKACEEAAGFVFYLSQEAARSEWVRDRELEDALSAARRNPSLGIVPVFRDDLETIRTVLDEPGTNMGLEVSNRAGAVIDPRKMKDGRMLAELDRAADDVFASFLHTLKETNPSGGVLRLGAATRGGPALRGHALDLILDWTVDFGDTQNQPPNPTQCDRFLKPALRTLCKGINKYWAGHRIRIVPHCHLSMALALGFQFGRNSGYELEVVDPYTKEVWVGPRKRQRGLPEAWDCRQFESQENENGDVVVAVCVSRAIDTVRTGIENWINHNGIEVSVSRYYEPTGGTSHNALTGRHRDEPHRMAVAIVDELDETRKRYPNSKIHFFLVGPPGFAILIGQQLPNVGAVHTYEWVTETNDYRPCFELRDS</sequence>
<reference evidence="2" key="1">
    <citation type="submission" date="2021-03" db="EMBL/GenBank/DDBJ databases">
        <title>Acanthopleuribacteraceae sp. M133.</title>
        <authorList>
            <person name="Wang G."/>
        </authorList>
    </citation>
    <scope>NUCLEOTIDE SEQUENCE</scope>
    <source>
        <strain evidence="2">M133</strain>
    </source>
</reference>
<dbReference type="Proteomes" id="UP000663929">
    <property type="component" value="Chromosome"/>
</dbReference>
<dbReference type="AlphaFoldDB" id="A0A8A4TLJ8"/>
<organism evidence="2 3">
    <name type="scientific">Sulfidibacter corallicola</name>
    <dbReference type="NCBI Taxonomy" id="2818388"/>
    <lineage>
        <taxon>Bacteria</taxon>
        <taxon>Pseudomonadati</taxon>
        <taxon>Acidobacteriota</taxon>
        <taxon>Holophagae</taxon>
        <taxon>Acanthopleuribacterales</taxon>
        <taxon>Acanthopleuribacteraceae</taxon>
        <taxon>Sulfidibacter</taxon>
    </lineage>
</organism>
<dbReference type="SUPFAM" id="SSF52200">
    <property type="entry name" value="Toll/Interleukin receptor TIR domain"/>
    <property type="match status" value="1"/>
</dbReference>
<dbReference type="SMART" id="SM00255">
    <property type="entry name" value="TIR"/>
    <property type="match status" value="1"/>
</dbReference>
<evidence type="ECO:0000313" key="3">
    <source>
        <dbReference type="Proteomes" id="UP000663929"/>
    </source>
</evidence>
<protein>
    <submittedName>
        <fullName evidence="2">SAVED domain-containing protein</fullName>
    </submittedName>
</protein>
<dbReference type="PROSITE" id="PS50104">
    <property type="entry name" value="TIR"/>
    <property type="match status" value="1"/>
</dbReference>
<accession>A0A8A4TLJ8</accession>
<dbReference type="EMBL" id="CP071793">
    <property type="protein sequence ID" value="QTD49761.1"/>
    <property type="molecule type" value="Genomic_DNA"/>
</dbReference>
<dbReference type="InterPro" id="IPR000157">
    <property type="entry name" value="TIR_dom"/>
</dbReference>